<evidence type="ECO:0000313" key="2">
    <source>
        <dbReference type="Proteomes" id="UP001155483"/>
    </source>
</evidence>
<keyword evidence="2" id="KW-1185">Reference proteome</keyword>
<dbReference type="Proteomes" id="UP001155483">
    <property type="component" value="Unassembled WGS sequence"/>
</dbReference>
<proteinExistence type="predicted"/>
<keyword evidence="1" id="KW-0540">Nuclease</keyword>
<sequence length="166" mass="18733">MKIAVDVYYLDHRAKAVGIEFASWSDAEPLQTYIAMVDGVEAYTPGAFYKRELPCIIKLFEKLSLQNKDVIVIDGYTVLDDEGTYGLGGHLFEVLEKRIPVIGVAKRSFKGVSKYVREVYRGKSERPLYVTAMGMDVDEAANCIQSMHGASRIPDLLKYVDRKTRE</sequence>
<evidence type="ECO:0000313" key="1">
    <source>
        <dbReference type="EMBL" id="MCU7551196.1"/>
    </source>
</evidence>
<dbReference type="GO" id="GO:0004519">
    <property type="term" value="F:endonuclease activity"/>
    <property type="evidence" value="ECO:0007669"/>
    <property type="project" value="UniProtKB-KW"/>
</dbReference>
<dbReference type="EMBL" id="JAOTIF010000018">
    <property type="protein sequence ID" value="MCU7551196.1"/>
    <property type="molecule type" value="Genomic_DNA"/>
</dbReference>
<accession>A0A9X3B9F7</accession>
<name>A0A9X3B9F7_9BACT</name>
<comment type="caution">
    <text evidence="1">The sequence shown here is derived from an EMBL/GenBank/DDBJ whole genome shotgun (WGS) entry which is preliminary data.</text>
</comment>
<dbReference type="RefSeq" id="WP_279298635.1">
    <property type="nucleotide sequence ID" value="NZ_JAOTIF010000018.1"/>
</dbReference>
<keyword evidence="1" id="KW-0378">Hydrolase</keyword>
<reference evidence="1" key="1">
    <citation type="submission" date="2022-09" db="EMBL/GenBank/DDBJ databases">
        <authorList>
            <person name="Yuan C."/>
            <person name="Ke Z."/>
        </authorList>
    </citation>
    <scope>NUCLEOTIDE SEQUENCE</scope>
    <source>
        <strain evidence="1">LB-8</strain>
    </source>
</reference>
<protein>
    <submittedName>
        <fullName evidence="1">Endonuclease V</fullName>
    </submittedName>
</protein>
<dbReference type="GO" id="GO:0006281">
    <property type="term" value="P:DNA repair"/>
    <property type="evidence" value="ECO:0007669"/>
    <property type="project" value="InterPro"/>
</dbReference>
<dbReference type="Gene3D" id="3.30.2170.10">
    <property type="entry name" value="archaeoglobus fulgidus dsm 4304 superfamily"/>
    <property type="match status" value="1"/>
</dbReference>
<dbReference type="AlphaFoldDB" id="A0A9X3B9F7"/>
<dbReference type="InterPro" id="IPR007581">
    <property type="entry name" value="Endonuclease-V"/>
</dbReference>
<keyword evidence="1" id="KW-0255">Endonuclease</keyword>
<dbReference type="Pfam" id="PF04493">
    <property type="entry name" value="Endonuclease_5"/>
    <property type="match status" value="1"/>
</dbReference>
<reference evidence="1" key="2">
    <citation type="submission" date="2023-04" db="EMBL/GenBank/DDBJ databases">
        <title>Paracnuella aquatica gen. nov., sp. nov., a member of the family Chitinophagaceae isolated from a hot spring.</title>
        <authorList>
            <person name="Wang C."/>
        </authorList>
    </citation>
    <scope>NUCLEOTIDE SEQUENCE</scope>
    <source>
        <strain evidence="1">LB-8</strain>
    </source>
</reference>
<organism evidence="1 2">
    <name type="scientific">Paraflavisolibacter caeni</name>
    <dbReference type="NCBI Taxonomy" id="2982496"/>
    <lineage>
        <taxon>Bacteria</taxon>
        <taxon>Pseudomonadati</taxon>
        <taxon>Bacteroidota</taxon>
        <taxon>Chitinophagia</taxon>
        <taxon>Chitinophagales</taxon>
        <taxon>Chitinophagaceae</taxon>
        <taxon>Paraflavisolibacter</taxon>
    </lineage>
</organism>
<gene>
    <name evidence="1" type="ORF">OCK74_18895</name>
</gene>